<evidence type="ECO:0000259" key="2">
    <source>
        <dbReference type="Pfam" id="PF02397"/>
    </source>
</evidence>
<keyword evidence="3" id="KW-0808">Transferase</keyword>
<comment type="caution">
    <text evidence="3">The sequence shown here is derived from an EMBL/GenBank/DDBJ whole genome shotgun (WGS) entry which is preliminary data.</text>
</comment>
<dbReference type="EMBL" id="JAGHKP010000003">
    <property type="protein sequence ID" value="MBO9154232.1"/>
    <property type="molecule type" value="Genomic_DNA"/>
</dbReference>
<dbReference type="PANTHER" id="PTHR30576:SF0">
    <property type="entry name" value="UNDECAPRENYL-PHOSPHATE N-ACETYLGALACTOSAMINYL 1-PHOSPHATE TRANSFERASE-RELATED"/>
    <property type="match status" value="1"/>
</dbReference>
<protein>
    <submittedName>
        <fullName evidence="3">Sugar transferase</fullName>
    </submittedName>
</protein>
<dbReference type="Pfam" id="PF02397">
    <property type="entry name" value="Bac_transf"/>
    <property type="match status" value="1"/>
</dbReference>
<dbReference type="Proteomes" id="UP000679126">
    <property type="component" value="Unassembled WGS sequence"/>
</dbReference>
<keyword evidence="4" id="KW-1185">Reference proteome</keyword>
<sequence length="311" mass="34901">MEQLMLGLRPAFVICNMTAGMEAKTYLALIRSFNELQDTPFMVYVETLDVSKKQQLRTMGGIDHVFTAGFSADDFLDRVKSVKRVKELVKSNRPKKVHSRNLGSMVNYCLKRTLDISIAATGLLLASPVLIGIAVGIKLESRGPVFYISKRAGQGYRIFKFYKFRTMVAEADKQVSQLSHLNQYDANAAGPVFFKVSNDPRVTRFGAFLRNTSLDEIPQLLNVILGDMSLVGNRPLPLYEAKSLTTDSYAGRFLAPAGLTGLWQIKKRGSKEMSVDERIKLDIEYAEKHSVMYDMWILANTPNALLQKDNV</sequence>
<gene>
    <name evidence="3" type="ORF">J7I43_18545</name>
</gene>
<reference evidence="4" key="1">
    <citation type="submission" date="2021-03" db="EMBL/GenBank/DDBJ databases">
        <title>Assistant Professor.</title>
        <authorList>
            <person name="Huq M.A."/>
        </authorList>
    </citation>
    <scope>NUCLEOTIDE SEQUENCE [LARGE SCALE GENOMIC DNA]</scope>
    <source>
        <strain evidence="4">MAH-28</strain>
    </source>
</reference>
<dbReference type="RefSeq" id="WP_209147351.1">
    <property type="nucleotide sequence ID" value="NZ_JAGHKP010000003.1"/>
</dbReference>
<dbReference type="GO" id="GO:0016740">
    <property type="term" value="F:transferase activity"/>
    <property type="evidence" value="ECO:0007669"/>
    <property type="project" value="UniProtKB-KW"/>
</dbReference>
<organism evidence="3 4">
    <name type="scientific">Chitinophaga chungangae</name>
    <dbReference type="NCBI Taxonomy" id="2821488"/>
    <lineage>
        <taxon>Bacteria</taxon>
        <taxon>Pseudomonadati</taxon>
        <taxon>Bacteroidota</taxon>
        <taxon>Chitinophagia</taxon>
        <taxon>Chitinophagales</taxon>
        <taxon>Chitinophagaceae</taxon>
        <taxon>Chitinophaga</taxon>
    </lineage>
</organism>
<dbReference type="PANTHER" id="PTHR30576">
    <property type="entry name" value="COLANIC BIOSYNTHESIS UDP-GLUCOSE LIPID CARRIER TRANSFERASE"/>
    <property type="match status" value="1"/>
</dbReference>
<accession>A0ABS3YHR6</accession>
<evidence type="ECO:0000256" key="1">
    <source>
        <dbReference type="ARBA" id="ARBA00006464"/>
    </source>
</evidence>
<evidence type="ECO:0000313" key="3">
    <source>
        <dbReference type="EMBL" id="MBO9154232.1"/>
    </source>
</evidence>
<comment type="similarity">
    <text evidence="1">Belongs to the bacterial sugar transferase family.</text>
</comment>
<proteinExistence type="inferred from homology"/>
<feature type="domain" description="Bacterial sugar transferase" evidence="2">
    <location>
        <begin position="111"/>
        <end position="306"/>
    </location>
</feature>
<name>A0ABS3YHR6_9BACT</name>
<dbReference type="InterPro" id="IPR003362">
    <property type="entry name" value="Bact_transf"/>
</dbReference>
<evidence type="ECO:0000313" key="4">
    <source>
        <dbReference type="Proteomes" id="UP000679126"/>
    </source>
</evidence>